<evidence type="ECO:0000256" key="7">
    <source>
        <dbReference type="SAM" id="Phobius"/>
    </source>
</evidence>
<evidence type="ECO:0000259" key="8">
    <source>
        <dbReference type="PROSITE" id="PS50850"/>
    </source>
</evidence>
<evidence type="ECO:0000256" key="3">
    <source>
        <dbReference type="ARBA" id="ARBA00022692"/>
    </source>
</evidence>
<dbReference type="PROSITE" id="PS00216">
    <property type="entry name" value="SUGAR_TRANSPORT_1"/>
    <property type="match status" value="1"/>
</dbReference>
<comment type="subcellular location">
    <subcellularLocation>
        <location evidence="1">Membrane</location>
        <topology evidence="1">Multi-pass membrane protein</topology>
    </subcellularLocation>
</comment>
<evidence type="ECO:0000256" key="6">
    <source>
        <dbReference type="SAM" id="MobiDB-lite"/>
    </source>
</evidence>
<keyword evidence="4 7" id="KW-1133">Transmembrane helix</keyword>
<dbReference type="EMBL" id="JAUEPO010000001">
    <property type="protein sequence ID" value="KAK3336842.1"/>
    <property type="molecule type" value="Genomic_DNA"/>
</dbReference>
<feature type="transmembrane region" description="Helical" evidence="7">
    <location>
        <begin position="582"/>
        <end position="602"/>
    </location>
</feature>
<dbReference type="PROSITE" id="PS50850">
    <property type="entry name" value="MFS"/>
    <property type="match status" value="1"/>
</dbReference>
<keyword evidence="5 7" id="KW-0472">Membrane</keyword>
<feature type="transmembrane region" description="Helical" evidence="7">
    <location>
        <begin position="557"/>
        <end position="576"/>
    </location>
</feature>
<feature type="domain" description="Major facilitator superfamily (MFS) profile" evidence="8">
    <location>
        <begin position="224"/>
        <end position="672"/>
    </location>
</feature>
<dbReference type="PANTHER" id="PTHR23501">
    <property type="entry name" value="MAJOR FACILITATOR SUPERFAMILY"/>
    <property type="match status" value="1"/>
</dbReference>
<dbReference type="InterPro" id="IPR010573">
    <property type="entry name" value="MFS_Str1/Tri12-like"/>
</dbReference>
<accession>A0AAE0MLF8</accession>
<feature type="transmembrane region" description="Helical" evidence="7">
    <location>
        <begin position="377"/>
        <end position="400"/>
    </location>
</feature>
<evidence type="ECO:0000313" key="9">
    <source>
        <dbReference type="EMBL" id="KAK3336842.1"/>
    </source>
</evidence>
<gene>
    <name evidence="9" type="ORF">B0T19DRAFT_396544</name>
</gene>
<feature type="transmembrane region" description="Helical" evidence="7">
    <location>
        <begin position="316"/>
        <end position="336"/>
    </location>
</feature>
<dbReference type="GO" id="GO:0022857">
    <property type="term" value="F:transmembrane transporter activity"/>
    <property type="evidence" value="ECO:0007669"/>
    <property type="project" value="InterPro"/>
</dbReference>
<evidence type="ECO:0000256" key="5">
    <source>
        <dbReference type="ARBA" id="ARBA00023136"/>
    </source>
</evidence>
<dbReference type="InterPro" id="IPR005829">
    <property type="entry name" value="Sugar_transporter_CS"/>
</dbReference>
<feature type="transmembrane region" description="Helical" evidence="7">
    <location>
        <begin position="490"/>
        <end position="511"/>
    </location>
</feature>
<dbReference type="SUPFAM" id="SSF103473">
    <property type="entry name" value="MFS general substrate transporter"/>
    <property type="match status" value="1"/>
</dbReference>
<feature type="region of interest" description="Disordered" evidence="6">
    <location>
        <begin position="155"/>
        <end position="216"/>
    </location>
</feature>
<keyword evidence="3 7" id="KW-0812">Transmembrane</keyword>
<feature type="transmembrane region" description="Helical" evidence="7">
    <location>
        <begin position="449"/>
        <end position="469"/>
    </location>
</feature>
<dbReference type="AlphaFoldDB" id="A0AAE0MLF8"/>
<dbReference type="InterPro" id="IPR020846">
    <property type="entry name" value="MFS_dom"/>
</dbReference>
<evidence type="ECO:0000313" key="10">
    <source>
        <dbReference type="Proteomes" id="UP001286456"/>
    </source>
</evidence>
<feature type="transmembrane region" description="Helical" evidence="7">
    <location>
        <begin position="224"/>
        <end position="249"/>
    </location>
</feature>
<feature type="transmembrane region" description="Helical" evidence="7">
    <location>
        <begin position="614"/>
        <end position="637"/>
    </location>
</feature>
<feature type="transmembrane region" description="Helical" evidence="7">
    <location>
        <begin position="290"/>
        <end position="310"/>
    </location>
</feature>
<evidence type="ECO:0000256" key="4">
    <source>
        <dbReference type="ARBA" id="ARBA00022989"/>
    </source>
</evidence>
<feature type="transmembrane region" description="Helical" evidence="7">
    <location>
        <begin position="711"/>
        <end position="730"/>
    </location>
</feature>
<reference evidence="9" key="2">
    <citation type="submission" date="2023-06" db="EMBL/GenBank/DDBJ databases">
        <authorList>
            <consortium name="Lawrence Berkeley National Laboratory"/>
            <person name="Haridas S."/>
            <person name="Hensen N."/>
            <person name="Bonometti L."/>
            <person name="Westerberg I."/>
            <person name="Brannstrom I.O."/>
            <person name="Guillou S."/>
            <person name="Cros-Aarteil S."/>
            <person name="Calhoun S."/>
            <person name="Kuo A."/>
            <person name="Mondo S."/>
            <person name="Pangilinan J."/>
            <person name="Riley R."/>
            <person name="Labutti K."/>
            <person name="Andreopoulos B."/>
            <person name="Lipzen A."/>
            <person name="Chen C."/>
            <person name="Yanf M."/>
            <person name="Daum C."/>
            <person name="Ng V."/>
            <person name="Clum A."/>
            <person name="Steindorff A."/>
            <person name="Ohm R."/>
            <person name="Martin F."/>
            <person name="Silar P."/>
            <person name="Natvig D."/>
            <person name="Lalanne C."/>
            <person name="Gautier V."/>
            <person name="Ament-Velasquez S.L."/>
            <person name="Kruys A."/>
            <person name="Hutchinson M.I."/>
            <person name="Powell A.J."/>
            <person name="Barry K."/>
            <person name="Miller A.N."/>
            <person name="Grigoriev I.V."/>
            <person name="Debuchy R."/>
            <person name="Gladieux P."/>
            <person name="Thoren M.H."/>
            <person name="Johannesson H."/>
        </authorList>
    </citation>
    <scope>NUCLEOTIDE SEQUENCE</scope>
    <source>
        <strain evidence="9">SMH4131-1</strain>
    </source>
</reference>
<dbReference type="Proteomes" id="UP001286456">
    <property type="component" value="Unassembled WGS sequence"/>
</dbReference>
<dbReference type="GO" id="GO:0005886">
    <property type="term" value="C:plasma membrane"/>
    <property type="evidence" value="ECO:0007669"/>
    <property type="project" value="TreeGrafter"/>
</dbReference>
<dbReference type="Gene3D" id="1.20.1250.20">
    <property type="entry name" value="MFS general substrate transporter like domains"/>
    <property type="match status" value="2"/>
</dbReference>
<comment type="caution">
    <text evidence="9">The sequence shown here is derived from an EMBL/GenBank/DDBJ whole genome shotgun (WGS) entry which is preliminary data.</text>
</comment>
<keyword evidence="10" id="KW-1185">Reference proteome</keyword>
<name>A0AAE0MLF8_9PEZI</name>
<dbReference type="PANTHER" id="PTHR23501:SF109">
    <property type="entry name" value="MAJOR FACILITATOR SUPERFAMILY (MFS) PROFILE DOMAIN-CONTAINING PROTEIN-RELATED"/>
    <property type="match status" value="1"/>
</dbReference>
<evidence type="ECO:0000256" key="2">
    <source>
        <dbReference type="ARBA" id="ARBA00022448"/>
    </source>
</evidence>
<feature type="transmembrane region" description="Helical" evidence="7">
    <location>
        <begin position="348"/>
        <end position="371"/>
    </location>
</feature>
<sequence>MPFRRGNPLPDVWIGHRAPNSITAKFAIQLDTKRGVIWKQAKESLENCPRSSHLFISSPSPTTQQHKAHFQPHFQPRSHLFAQYLLFTFGMPKLPLNHFYFDPDLYQDHVAVDMPAPTAVSRTFAAAKRIVTAAGEGFAAPYTLPLDRQCRSNYYGHNHHHNHNGNRDHHHSDNPSPSPRSSSSSRAETVRRLEPTAMAGSSTSSPGDLEGGPPRTDQLTPRKFLALAALSFMWSSAQAPLFLFAGAPVFIYGDLGGSNNWIWFVTAHLLAIAAISPFVGALSDIFGRRYVAITGSTLLVIGQIVCGVAPRMTVFIGGMVISGVGAGINELTALAGTAELAPVSKRGYYLASVVVSTTVPLLPSVMWAQLIAANYSWRYIAVVSGGAAFLGLFMTVVFYAPPEPASLREVHRIALVKKIDFVGGVLSIGGLACFEIGILGGGYQDPWASAQVLGPLIAGVLLLVVFVVWEIRGAKNPMVPRRLGKAPRTLVLTMVITFISGANFFSVLMLWPSEAYNVYGHNPTDVGIRGLPFAFGTLTGCILSLILLSALREHIKWILFGASCLMTAGCGALAAARVDNIQAVYAILFIAGLGVGGIIVPASTVTTIICPQDLLATITSLSMTVRIIGGVIGYAVYYNVFANKLVPELTAAVGEACVRAGITDMALIGEVIGLTAESLVDRIRELPGVDEAAWTSILEAGQRAYADVYPWAYYCSLAFGAVSILASVFLEDISEFIDDHIEVAM</sequence>
<dbReference type="Pfam" id="PF06609">
    <property type="entry name" value="TRI12"/>
    <property type="match status" value="1"/>
</dbReference>
<protein>
    <submittedName>
        <fullName evidence="9">Fungal trichothecene efflux pump-domain-containing protein</fullName>
    </submittedName>
</protein>
<feature type="transmembrane region" description="Helical" evidence="7">
    <location>
        <begin position="421"/>
        <end position="443"/>
    </location>
</feature>
<keyword evidence="2" id="KW-0813">Transport</keyword>
<evidence type="ECO:0000256" key="1">
    <source>
        <dbReference type="ARBA" id="ARBA00004141"/>
    </source>
</evidence>
<feature type="transmembrane region" description="Helical" evidence="7">
    <location>
        <begin position="261"/>
        <end position="283"/>
    </location>
</feature>
<dbReference type="InterPro" id="IPR036259">
    <property type="entry name" value="MFS_trans_sf"/>
</dbReference>
<organism evidence="9 10">
    <name type="scientific">Cercophora scortea</name>
    <dbReference type="NCBI Taxonomy" id="314031"/>
    <lineage>
        <taxon>Eukaryota</taxon>
        <taxon>Fungi</taxon>
        <taxon>Dikarya</taxon>
        <taxon>Ascomycota</taxon>
        <taxon>Pezizomycotina</taxon>
        <taxon>Sordariomycetes</taxon>
        <taxon>Sordariomycetidae</taxon>
        <taxon>Sordariales</taxon>
        <taxon>Lasiosphaeriaceae</taxon>
        <taxon>Cercophora</taxon>
    </lineage>
</organism>
<reference evidence="9" key="1">
    <citation type="journal article" date="2023" name="Mol. Phylogenet. Evol.">
        <title>Genome-scale phylogeny and comparative genomics of the fungal order Sordariales.</title>
        <authorList>
            <person name="Hensen N."/>
            <person name="Bonometti L."/>
            <person name="Westerberg I."/>
            <person name="Brannstrom I.O."/>
            <person name="Guillou S."/>
            <person name="Cros-Aarteil S."/>
            <person name="Calhoun S."/>
            <person name="Haridas S."/>
            <person name="Kuo A."/>
            <person name="Mondo S."/>
            <person name="Pangilinan J."/>
            <person name="Riley R."/>
            <person name="LaButti K."/>
            <person name="Andreopoulos B."/>
            <person name="Lipzen A."/>
            <person name="Chen C."/>
            <person name="Yan M."/>
            <person name="Daum C."/>
            <person name="Ng V."/>
            <person name="Clum A."/>
            <person name="Steindorff A."/>
            <person name="Ohm R.A."/>
            <person name="Martin F."/>
            <person name="Silar P."/>
            <person name="Natvig D.O."/>
            <person name="Lalanne C."/>
            <person name="Gautier V."/>
            <person name="Ament-Velasquez S.L."/>
            <person name="Kruys A."/>
            <person name="Hutchinson M.I."/>
            <person name="Powell A.J."/>
            <person name="Barry K."/>
            <person name="Miller A.N."/>
            <person name="Grigoriev I.V."/>
            <person name="Debuchy R."/>
            <person name="Gladieux P."/>
            <person name="Hiltunen Thoren M."/>
            <person name="Johannesson H."/>
        </authorList>
    </citation>
    <scope>NUCLEOTIDE SEQUENCE</scope>
    <source>
        <strain evidence="9">SMH4131-1</strain>
    </source>
</reference>
<feature type="transmembrane region" description="Helical" evidence="7">
    <location>
        <begin position="531"/>
        <end position="550"/>
    </location>
</feature>
<proteinExistence type="predicted"/>